<evidence type="ECO:0000313" key="2">
    <source>
        <dbReference type="EMBL" id="KAH9301857.1"/>
    </source>
</evidence>
<keyword evidence="3" id="KW-1185">Reference proteome</keyword>
<sequence length="51" mass="5228">MLFPSVPSSPLRARARGRGAPAARRSAARALRFAAVRPFPALGVPSGTAAL</sequence>
<comment type="caution">
    <text evidence="2">The sequence shown here is derived from an EMBL/GenBank/DDBJ whole genome shotgun (WGS) entry which is preliminary data.</text>
</comment>
<protein>
    <submittedName>
        <fullName evidence="2">Uncharacterized protein</fullName>
    </submittedName>
</protein>
<evidence type="ECO:0000313" key="3">
    <source>
        <dbReference type="Proteomes" id="UP000824469"/>
    </source>
</evidence>
<organism evidence="2 3">
    <name type="scientific">Taxus chinensis</name>
    <name type="common">Chinese yew</name>
    <name type="synonym">Taxus wallichiana var. chinensis</name>
    <dbReference type="NCBI Taxonomy" id="29808"/>
    <lineage>
        <taxon>Eukaryota</taxon>
        <taxon>Viridiplantae</taxon>
        <taxon>Streptophyta</taxon>
        <taxon>Embryophyta</taxon>
        <taxon>Tracheophyta</taxon>
        <taxon>Spermatophyta</taxon>
        <taxon>Pinopsida</taxon>
        <taxon>Pinidae</taxon>
        <taxon>Conifers II</taxon>
        <taxon>Cupressales</taxon>
        <taxon>Taxaceae</taxon>
        <taxon>Taxus</taxon>
    </lineage>
</organism>
<feature type="compositionally biased region" description="Low complexity" evidence="1">
    <location>
        <begin position="8"/>
        <end position="22"/>
    </location>
</feature>
<dbReference type="AlphaFoldDB" id="A0AA38FH57"/>
<dbReference type="Proteomes" id="UP000824469">
    <property type="component" value="Unassembled WGS sequence"/>
</dbReference>
<evidence type="ECO:0000256" key="1">
    <source>
        <dbReference type="SAM" id="MobiDB-lite"/>
    </source>
</evidence>
<feature type="non-terminal residue" evidence="2">
    <location>
        <position position="1"/>
    </location>
</feature>
<feature type="region of interest" description="Disordered" evidence="1">
    <location>
        <begin position="1"/>
        <end position="22"/>
    </location>
</feature>
<feature type="non-terminal residue" evidence="2">
    <location>
        <position position="51"/>
    </location>
</feature>
<proteinExistence type="predicted"/>
<gene>
    <name evidence="2" type="ORF">KI387_013440</name>
</gene>
<name>A0AA38FH57_TAXCH</name>
<dbReference type="EMBL" id="JAHRHJ020000009">
    <property type="protein sequence ID" value="KAH9301857.1"/>
    <property type="molecule type" value="Genomic_DNA"/>
</dbReference>
<reference evidence="2 3" key="1">
    <citation type="journal article" date="2021" name="Nat. Plants">
        <title>The Taxus genome provides insights into paclitaxel biosynthesis.</title>
        <authorList>
            <person name="Xiong X."/>
            <person name="Gou J."/>
            <person name="Liao Q."/>
            <person name="Li Y."/>
            <person name="Zhou Q."/>
            <person name="Bi G."/>
            <person name="Li C."/>
            <person name="Du R."/>
            <person name="Wang X."/>
            <person name="Sun T."/>
            <person name="Guo L."/>
            <person name="Liang H."/>
            <person name="Lu P."/>
            <person name="Wu Y."/>
            <person name="Zhang Z."/>
            <person name="Ro D.K."/>
            <person name="Shang Y."/>
            <person name="Huang S."/>
            <person name="Yan J."/>
        </authorList>
    </citation>
    <scope>NUCLEOTIDE SEQUENCE [LARGE SCALE GENOMIC DNA]</scope>
    <source>
        <strain evidence="2">Ta-2019</strain>
    </source>
</reference>
<accession>A0AA38FH57</accession>